<dbReference type="Pfam" id="PF00106">
    <property type="entry name" value="adh_short"/>
    <property type="match status" value="1"/>
</dbReference>
<feature type="transmembrane region" description="Helical" evidence="6">
    <location>
        <begin position="220"/>
        <end position="241"/>
    </location>
</feature>
<dbReference type="GO" id="GO:0016020">
    <property type="term" value="C:membrane"/>
    <property type="evidence" value="ECO:0007669"/>
    <property type="project" value="UniProtKB-SubCell"/>
</dbReference>
<keyword evidence="6" id="KW-0812">Transmembrane</keyword>
<accession>A0AAN6VAT7</accession>
<dbReference type="InterPro" id="IPR011701">
    <property type="entry name" value="MFS"/>
</dbReference>
<feature type="transmembrane region" description="Helical" evidence="6">
    <location>
        <begin position="357"/>
        <end position="376"/>
    </location>
</feature>
<dbReference type="Gene3D" id="3.40.50.720">
    <property type="entry name" value="NAD(P)-binding Rossmann-like Domain"/>
    <property type="match status" value="1"/>
</dbReference>
<dbReference type="PROSITE" id="PS50850">
    <property type="entry name" value="MFS"/>
    <property type="match status" value="1"/>
</dbReference>
<sequence length="709" mass="75661">MATTNHPPSPENPGNVSPNAEPYVPERTPASVSTEKPPSGNLAATSEKTFVPEPLPTIRLVPLILGVCLGLFLSMLDSSIVATSLFTIAAEFGRDGIDVSGINWVALAYTLSYLGCAVLFARVSDVIGRRATFAAAYAVFIAFSVGCGFATNLEELIALRALQGMGGSGLYSVAMVILTEATPERAKQHIAGVIGFVVTISGVLGPVLGGILTEFTSWRWVFWINGPVGVFSLIVFILSWPDDKYLPSLERRAWKDLDFVSAFLFVRPVGAASGSDAAPDAATAQGIIAQVRIFGGSIGIAASSAILAVKLRSDLAGTAAESLGSGTVARLAADTNSLPAEQWDAIRRVYTDALRENMIVCCAVLVVGMLVTLGVYRRNRVSMVEMMHQRYREEAERRKGATTTATTTAKITTFARLLVRPNKLPFRFALASPLTTRAMSAAAMTKRLEGKTVVITGASSGIGRSCAFEFARTAPKNLKLVLTARRVDRLREIATQIREEVGEGVQVLPVELDVSDPEAVKGFVGKLPEEFKAVDVLVNNAGLVKGMARAPEIAEDDINVMFKTNVTGLINMTQAVLPIFKTRPEGGAGDIINVGSIAGREPYAGGSIYCATKAAVRSFSDALRKELIDTRIRVMEVDPGQVETEFSVVRFYGDKSKADAVYAGCDPLTPDDIAEVVVFVAGRRQNVVVADTLIFPSHQAGAGALHRKT</sequence>
<reference evidence="8" key="2">
    <citation type="submission" date="2023-05" db="EMBL/GenBank/DDBJ databases">
        <authorList>
            <consortium name="Lawrence Berkeley National Laboratory"/>
            <person name="Steindorff A."/>
            <person name="Hensen N."/>
            <person name="Bonometti L."/>
            <person name="Westerberg I."/>
            <person name="Brannstrom I.O."/>
            <person name="Guillou S."/>
            <person name="Cros-Aarteil S."/>
            <person name="Calhoun S."/>
            <person name="Haridas S."/>
            <person name="Kuo A."/>
            <person name="Mondo S."/>
            <person name="Pangilinan J."/>
            <person name="Riley R."/>
            <person name="Labutti K."/>
            <person name="Andreopoulos B."/>
            <person name="Lipzen A."/>
            <person name="Chen C."/>
            <person name="Yanf M."/>
            <person name="Daum C."/>
            <person name="Ng V."/>
            <person name="Clum A."/>
            <person name="Ohm R."/>
            <person name="Martin F."/>
            <person name="Silar P."/>
            <person name="Natvig D."/>
            <person name="Lalanne C."/>
            <person name="Gautier V."/>
            <person name="Ament-Velasquez S.L."/>
            <person name="Kruys A."/>
            <person name="Hutchinson M.I."/>
            <person name="Powell A.J."/>
            <person name="Barry K."/>
            <person name="Miller A.N."/>
            <person name="Grigoriev I.V."/>
            <person name="Debuchy R."/>
            <person name="Gladieux P."/>
            <person name="Thoren M.H."/>
            <person name="Johannesson H."/>
        </authorList>
    </citation>
    <scope>NUCLEOTIDE SEQUENCE</scope>
    <source>
        <strain evidence="8">CBS 141.50</strain>
    </source>
</reference>
<dbReference type="InterPro" id="IPR036259">
    <property type="entry name" value="MFS_trans_sf"/>
</dbReference>
<dbReference type="GO" id="GO:0022857">
    <property type="term" value="F:transmembrane transporter activity"/>
    <property type="evidence" value="ECO:0007669"/>
    <property type="project" value="InterPro"/>
</dbReference>
<evidence type="ECO:0000313" key="8">
    <source>
        <dbReference type="EMBL" id="KAK4146716.1"/>
    </source>
</evidence>
<dbReference type="InterPro" id="IPR020904">
    <property type="entry name" value="Sc_DH/Rdtase_CS"/>
</dbReference>
<dbReference type="PROSITE" id="PS00061">
    <property type="entry name" value="ADH_SHORT"/>
    <property type="match status" value="1"/>
</dbReference>
<keyword evidence="9" id="KW-1185">Reference proteome</keyword>
<evidence type="ECO:0000256" key="4">
    <source>
        <dbReference type="ARBA" id="ARBA00023002"/>
    </source>
</evidence>
<dbReference type="GeneID" id="87819508"/>
<dbReference type="Pfam" id="PF07690">
    <property type="entry name" value="MFS_1"/>
    <property type="match status" value="1"/>
</dbReference>
<dbReference type="GO" id="GO:0016616">
    <property type="term" value="F:oxidoreductase activity, acting on the CH-OH group of donors, NAD or NADP as acceptor"/>
    <property type="evidence" value="ECO:0007669"/>
    <property type="project" value="UniProtKB-ARBA"/>
</dbReference>
<feature type="region of interest" description="Disordered" evidence="5">
    <location>
        <begin position="1"/>
        <end position="45"/>
    </location>
</feature>
<feature type="transmembrane region" description="Helical" evidence="6">
    <location>
        <begin position="133"/>
        <end position="151"/>
    </location>
</feature>
<feature type="transmembrane region" description="Helical" evidence="6">
    <location>
        <begin position="190"/>
        <end position="208"/>
    </location>
</feature>
<keyword evidence="6" id="KW-0472">Membrane</keyword>
<feature type="compositionally biased region" description="Polar residues" evidence="5">
    <location>
        <begin position="30"/>
        <end position="45"/>
    </location>
</feature>
<feature type="compositionally biased region" description="Polar residues" evidence="5">
    <location>
        <begin position="1"/>
        <end position="18"/>
    </location>
</feature>
<evidence type="ECO:0000256" key="2">
    <source>
        <dbReference type="ARBA" id="ARBA00006484"/>
    </source>
</evidence>
<organism evidence="8 9">
    <name type="scientific">Dichotomopilus funicola</name>
    <dbReference type="NCBI Taxonomy" id="1934379"/>
    <lineage>
        <taxon>Eukaryota</taxon>
        <taxon>Fungi</taxon>
        <taxon>Dikarya</taxon>
        <taxon>Ascomycota</taxon>
        <taxon>Pezizomycotina</taxon>
        <taxon>Sordariomycetes</taxon>
        <taxon>Sordariomycetidae</taxon>
        <taxon>Sordariales</taxon>
        <taxon>Chaetomiaceae</taxon>
        <taxon>Dichotomopilus</taxon>
    </lineage>
</organism>
<evidence type="ECO:0000256" key="6">
    <source>
        <dbReference type="SAM" id="Phobius"/>
    </source>
</evidence>
<dbReference type="PANTHER" id="PTHR42901">
    <property type="entry name" value="ALCOHOL DEHYDROGENASE"/>
    <property type="match status" value="1"/>
</dbReference>
<comment type="similarity">
    <text evidence="2">Belongs to the short-chain dehydrogenases/reductases (SDR) family.</text>
</comment>
<gene>
    <name evidence="8" type="ORF">C8A04DRAFT_34620</name>
</gene>
<evidence type="ECO:0000256" key="3">
    <source>
        <dbReference type="ARBA" id="ARBA00022857"/>
    </source>
</evidence>
<dbReference type="InterPro" id="IPR036291">
    <property type="entry name" value="NAD(P)-bd_dom_sf"/>
</dbReference>
<comment type="caution">
    <text evidence="8">The sequence shown here is derived from an EMBL/GenBank/DDBJ whole genome shotgun (WGS) entry which is preliminary data.</text>
</comment>
<dbReference type="RefSeq" id="XP_062640087.1">
    <property type="nucleotide sequence ID" value="XM_062782895.1"/>
</dbReference>
<dbReference type="AlphaFoldDB" id="A0AAN6VAT7"/>
<keyword evidence="3" id="KW-0521">NADP</keyword>
<dbReference type="SUPFAM" id="SSF103473">
    <property type="entry name" value="MFS general substrate transporter"/>
    <property type="match status" value="1"/>
</dbReference>
<dbReference type="InterPro" id="IPR020846">
    <property type="entry name" value="MFS_dom"/>
</dbReference>
<dbReference type="PANTHER" id="PTHR42901:SF1">
    <property type="entry name" value="ALCOHOL DEHYDROGENASE"/>
    <property type="match status" value="1"/>
</dbReference>
<dbReference type="PRINTS" id="PR00081">
    <property type="entry name" value="GDHRDH"/>
</dbReference>
<dbReference type="SUPFAM" id="SSF51735">
    <property type="entry name" value="NAD(P)-binding Rossmann-fold domains"/>
    <property type="match status" value="1"/>
</dbReference>
<dbReference type="EMBL" id="MU853559">
    <property type="protein sequence ID" value="KAK4146716.1"/>
    <property type="molecule type" value="Genomic_DNA"/>
</dbReference>
<feature type="transmembrane region" description="Helical" evidence="6">
    <location>
        <begin position="101"/>
        <end position="121"/>
    </location>
</feature>
<feature type="domain" description="Major facilitator superfamily (MFS) profile" evidence="7">
    <location>
        <begin position="63"/>
        <end position="709"/>
    </location>
</feature>
<dbReference type="PRINTS" id="PR00080">
    <property type="entry name" value="SDRFAMILY"/>
</dbReference>
<feature type="transmembrane region" description="Helical" evidence="6">
    <location>
        <begin position="63"/>
        <end position="89"/>
    </location>
</feature>
<proteinExistence type="inferred from homology"/>
<evidence type="ECO:0000259" key="7">
    <source>
        <dbReference type="PROSITE" id="PS50850"/>
    </source>
</evidence>
<reference evidence="8" key="1">
    <citation type="journal article" date="2023" name="Mol. Phylogenet. Evol.">
        <title>Genome-scale phylogeny and comparative genomics of the fungal order Sordariales.</title>
        <authorList>
            <person name="Hensen N."/>
            <person name="Bonometti L."/>
            <person name="Westerberg I."/>
            <person name="Brannstrom I.O."/>
            <person name="Guillou S."/>
            <person name="Cros-Aarteil S."/>
            <person name="Calhoun S."/>
            <person name="Haridas S."/>
            <person name="Kuo A."/>
            <person name="Mondo S."/>
            <person name="Pangilinan J."/>
            <person name="Riley R."/>
            <person name="LaButti K."/>
            <person name="Andreopoulos B."/>
            <person name="Lipzen A."/>
            <person name="Chen C."/>
            <person name="Yan M."/>
            <person name="Daum C."/>
            <person name="Ng V."/>
            <person name="Clum A."/>
            <person name="Steindorff A."/>
            <person name="Ohm R.A."/>
            <person name="Martin F."/>
            <person name="Silar P."/>
            <person name="Natvig D.O."/>
            <person name="Lalanne C."/>
            <person name="Gautier V."/>
            <person name="Ament-Velasquez S.L."/>
            <person name="Kruys A."/>
            <person name="Hutchinson M.I."/>
            <person name="Powell A.J."/>
            <person name="Barry K."/>
            <person name="Miller A.N."/>
            <person name="Grigoriev I.V."/>
            <person name="Debuchy R."/>
            <person name="Gladieux P."/>
            <person name="Hiltunen Thoren M."/>
            <person name="Johannesson H."/>
        </authorList>
    </citation>
    <scope>NUCLEOTIDE SEQUENCE</scope>
    <source>
        <strain evidence="8">CBS 141.50</strain>
    </source>
</reference>
<feature type="transmembrane region" description="Helical" evidence="6">
    <location>
        <begin position="157"/>
        <end position="178"/>
    </location>
</feature>
<dbReference type="CDD" id="cd05346">
    <property type="entry name" value="SDR_c5"/>
    <property type="match status" value="1"/>
</dbReference>
<comment type="subcellular location">
    <subcellularLocation>
        <location evidence="1">Membrane</location>
        <topology evidence="1">Multi-pass membrane protein</topology>
    </subcellularLocation>
</comment>
<dbReference type="Proteomes" id="UP001302676">
    <property type="component" value="Unassembled WGS sequence"/>
</dbReference>
<keyword evidence="6" id="KW-1133">Transmembrane helix</keyword>
<evidence type="ECO:0000256" key="5">
    <source>
        <dbReference type="SAM" id="MobiDB-lite"/>
    </source>
</evidence>
<evidence type="ECO:0000313" key="9">
    <source>
        <dbReference type="Proteomes" id="UP001302676"/>
    </source>
</evidence>
<keyword evidence="4" id="KW-0560">Oxidoreductase</keyword>
<dbReference type="InterPro" id="IPR002347">
    <property type="entry name" value="SDR_fam"/>
</dbReference>
<evidence type="ECO:0000256" key="1">
    <source>
        <dbReference type="ARBA" id="ARBA00004141"/>
    </source>
</evidence>
<dbReference type="Gene3D" id="1.20.1720.10">
    <property type="entry name" value="Multidrug resistance protein D"/>
    <property type="match status" value="1"/>
</dbReference>
<protein>
    <recommendedName>
        <fullName evidence="7">Major facilitator superfamily (MFS) profile domain-containing protein</fullName>
    </recommendedName>
</protein>
<name>A0AAN6VAT7_9PEZI</name>
<dbReference type="FunFam" id="3.40.50.720:FF:000047">
    <property type="entry name" value="NADP-dependent L-serine/L-allo-threonine dehydrogenase"/>
    <property type="match status" value="1"/>
</dbReference>